<dbReference type="InterPro" id="IPR050382">
    <property type="entry name" value="MFS_Na/Anion_cotransporter"/>
</dbReference>
<evidence type="ECO:0000256" key="1">
    <source>
        <dbReference type="ARBA" id="ARBA00004651"/>
    </source>
</evidence>
<evidence type="ECO:0000313" key="9">
    <source>
        <dbReference type="Proteomes" id="UP000595046"/>
    </source>
</evidence>
<feature type="transmembrane region" description="Helical" evidence="6">
    <location>
        <begin position="365"/>
        <end position="385"/>
    </location>
</feature>
<evidence type="ECO:0000259" key="7">
    <source>
        <dbReference type="PROSITE" id="PS50850"/>
    </source>
</evidence>
<dbReference type="InterPro" id="IPR020846">
    <property type="entry name" value="MFS_dom"/>
</dbReference>
<dbReference type="SUPFAM" id="SSF103473">
    <property type="entry name" value="MFS general substrate transporter"/>
    <property type="match status" value="1"/>
</dbReference>
<keyword evidence="9" id="KW-1185">Reference proteome</keyword>
<dbReference type="RefSeq" id="WP_197352771.1">
    <property type="nucleotide sequence ID" value="NZ_CP048882.1"/>
</dbReference>
<feature type="transmembrane region" description="Helical" evidence="6">
    <location>
        <begin position="330"/>
        <end position="353"/>
    </location>
</feature>
<feature type="transmembrane region" description="Helical" evidence="6">
    <location>
        <begin position="391"/>
        <end position="410"/>
    </location>
</feature>
<comment type="subcellular location">
    <subcellularLocation>
        <location evidence="1">Cell membrane</location>
        <topology evidence="1">Multi-pass membrane protein</topology>
    </subcellularLocation>
</comment>
<evidence type="ECO:0000313" key="8">
    <source>
        <dbReference type="EMBL" id="QPP08989.1"/>
    </source>
</evidence>
<dbReference type="GO" id="GO:0022857">
    <property type="term" value="F:transmembrane transporter activity"/>
    <property type="evidence" value="ECO:0007669"/>
    <property type="project" value="InterPro"/>
</dbReference>
<dbReference type="PANTHER" id="PTHR11662:SF399">
    <property type="entry name" value="FI19708P1-RELATED"/>
    <property type="match status" value="1"/>
</dbReference>
<organism evidence="8 9">
    <name type="scientific">Streptomyces bathyalis</name>
    <dbReference type="NCBI Taxonomy" id="2710756"/>
    <lineage>
        <taxon>Bacteria</taxon>
        <taxon>Bacillati</taxon>
        <taxon>Actinomycetota</taxon>
        <taxon>Actinomycetes</taxon>
        <taxon>Kitasatosporales</taxon>
        <taxon>Streptomycetaceae</taxon>
        <taxon>Streptomyces</taxon>
    </lineage>
</organism>
<dbReference type="EMBL" id="CP048882">
    <property type="protein sequence ID" value="QPP08989.1"/>
    <property type="molecule type" value="Genomic_DNA"/>
</dbReference>
<keyword evidence="3 6" id="KW-1133">Transmembrane helix</keyword>
<dbReference type="InterPro" id="IPR036259">
    <property type="entry name" value="MFS_trans_sf"/>
</dbReference>
<dbReference type="GO" id="GO:0005886">
    <property type="term" value="C:plasma membrane"/>
    <property type="evidence" value="ECO:0007669"/>
    <property type="project" value="UniProtKB-SubCell"/>
</dbReference>
<reference evidence="9" key="1">
    <citation type="submission" date="2020-02" db="EMBL/GenBank/DDBJ databases">
        <title>Streptomyces sp. ASO4wet.</title>
        <authorList>
            <person name="Risdian C."/>
            <person name="Landwehr W."/>
            <person name="Schupp P."/>
            <person name="Wink J."/>
        </authorList>
    </citation>
    <scope>NUCLEOTIDE SEQUENCE [LARGE SCALE GENOMIC DNA]</scope>
    <source>
        <strain evidence="9">ASO4wet</strain>
    </source>
</reference>
<dbReference type="PROSITE" id="PS50850">
    <property type="entry name" value="MFS"/>
    <property type="match status" value="1"/>
</dbReference>
<evidence type="ECO:0000256" key="5">
    <source>
        <dbReference type="SAM" id="MobiDB-lite"/>
    </source>
</evidence>
<evidence type="ECO:0000256" key="4">
    <source>
        <dbReference type="ARBA" id="ARBA00023136"/>
    </source>
</evidence>
<feature type="transmembrane region" description="Helical" evidence="6">
    <location>
        <begin position="160"/>
        <end position="179"/>
    </location>
</feature>
<protein>
    <submittedName>
        <fullName evidence="8">MFS transporter</fullName>
    </submittedName>
</protein>
<dbReference type="Gene3D" id="1.20.1250.20">
    <property type="entry name" value="MFS general substrate transporter like domains"/>
    <property type="match status" value="2"/>
</dbReference>
<feature type="region of interest" description="Disordered" evidence="5">
    <location>
        <begin position="1"/>
        <end position="20"/>
    </location>
</feature>
<accession>A0A7T1T9U4</accession>
<feature type="transmembrane region" description="Helical" evidence="6">
    <location>
        <begin position="259"/>
        <end position="279"/>
    </location>
</feature>
<feature type="transmembrane region" description="Helical" evidence="6">
    <location>
        <begin position="107"/>
        <end position="130"/>
    </location>
</feature>
<dbReference type="KEGG" id="sbat:G4Z16_24155"/>
<feature type="transmembrane region" description="Helical" evidence="6">
    <location>
        <begin position="231"/>
        <end position="253"/>
    </location>
</feature>
<keyword evidence="2 6" id="KW-0812">Transmembrane</keyword>
<evidence type="ECO:0000256" key="2">
    <source>
        <dbReference type="ARBA" id="ARBA00022692"/>
    </source>
</evidence>
<keyword evidence="4 6" id="KW-0472">Membrane</keyword>
<dbReference type="AlphaFoldDB" id="A0A7T1T9U4"/>
<name>A0A7T1T9U4_9ACTN</name>
<feature type="transmembrane region" description="Helical" evidence="6">
    <location>
        <begin position="68"/>
        <end position="87"/>
    </location>
</feature>
<feature type="transmembrane region" description="Helical" evidence="6">
    <location>
        <begin position="299"/>
        <end position="324"/>
    </location>
</feature>
<dbReference type="Proteomes" id="UP000595046">
    <property type="component" value="Chromosome"/>
</dbReference>
<dbReference type="Pfam" id="PF07690">
    <property type="entry name" value="MFS_1"/>
    <property type="match status" value="1"/>
</dbReference>
<evidence type="ECO:0000256" key="3">
    <source>
        <dbReference type="ARBA" id="ARBA00022989"/>
    </source>
</evidence>
<proteinExistence type="predicted"/>
<feature type="domain" description="Major facilitator superfamily (MFS) profile" evidence="7">
    <location>
        <begin position="30"/>
        <end position="484"/>
    </location>
</feature>
<dbReference type="PANTHER" id="PTHR11662">
    <property type="entry name" value="SOLUTE CARRIER FAMILY 17"/>
    <property type="match status" value="1"/>
</dbReference>
<dbReference type="InterPro" id="IPR011701">
    <property type="entry name" value="MFS"/>
</dbReference>
<feature type="transmembrane region" description="Helical" evidence="6">
    <location>
        <begin position="199"/>
        <end position="219"/>
    </location>
</feature>
<feature type="transmembrane region" description="Helical" evidence="6">
    <location>
        <begin position="458"/>
        <end position="477"/>
    </location>
</feature>
<gene>
    <name evidence="8" type="ORF">G4Z16_24155</name>
</gene>
<sequence>MKAVPGDPSSVEPRTDTTAEGRGWRSWHTLWVLLLLGWTVSAADRAVTGPVVTWMIDNKVGFLAEAPHPHALGGLVGGLFFAGYMLTQFPGGYLGDRYGHRTLIVVSLLWAGVATILTGFIGGLVAFIVVRVVTGLGEGAFYSNDRSLISATTPERNRSLGMGVVITGLSLGITIAIVFTPELIEFGKLFLDHVEAWRMVFWVLGLGTVIVAVVVALWFRAHLTISGLSRATLHLSAYSAVSLALIMGVYWLGTSAGLNELWVALLEVGLALGLVLFVLVRKGTEIGPVVKNRDLMLIYIVYIAILWNLWFFSFWSVSIVAGAAKSSFMAAALTAGFNAGAGILGFPAGGWLSDYGLRRGWGRKSMMLTFTGIQAVLTLAFAWYLSAAAKPSLWVMGILLFTASLFFNALQPVGQALTADLAPESLRGSAFGMQNLIGEIGAVLSPAISGVLRDSTGGWEAAVWLDAIIVVAGFFVLSQVRSRKQPAAA</sequence>
<evidence type="ECO:0000256" key="6">
    <source>
        <dbReference type="SAM" id="Phobius"/>
    </source>
</evidence>